<evidence type="ECO:0000256" key="6">
    <source>
        <dbReference type="ARBA" id="ARBA00023125"/>
    </source>
</evidence>
<dbReference type="NCBIfam" id="TIGR01950">
    <property type="entry name" value="SoxR"/>
    <property type="match status" value="1"/>
</dbReference>
<dbReference type="InterPro" id="IPR009061">
    <property type="entry name" value="DNA-bd_dom_put_sf"/>
</dbReference>
<organism evidence="9 10">
    <name type="scientific">Blastococcus aurantiacus</name>
    <dbReference type="NCBI Taxonomy" id="1550231"/>
    <lineage>
        <taxon>Bacteria</taxon>
        <taxon>Bacillati</taxon>
        <taxon>Actinomycetota</taxon>
        <taxon>Actinomycetes</taxon>
        <taxon>Geodermatophilales</taxon>
        <taxon>Geodermatophilaceae</taxon>
        <taxon>Blastococcus</taxon>
    </lineage>
</organism>
<accession>A0A1G7MRC4</accession>
<evidence type="ECO:0000313" key="9">
    <source>
        <dbReference type="EMBL" id="SDF64211.1"/>
    </source>
</evidence>
<dbReference type="GO" id="GO:0003700">
    <property type="term" value="F:DNA-binding transcription factor activity"/>
    <property type="evidence" value="ECO:0007669"/>
    <property type="project" value="InterPro"/>
</dbReference>
<evidence type="ECO:0000256" key="3">
    <source>
        <dbReference type="ARBA" id="ARBA00023004"/>
    </source>
</evidence>
<dbReference type="AlphaFoldDB" id="A0A1G7MRC4"/>
<dbReference type="Proteomes" id="UP000199406">
    <property type="component" value="Unassembled WGS sequence"/>
</dbReference>
<dbReference type="RefSeq" id="WP_091767866.1">
    <property type="nucleotide sequence ID" value="NZ_FNBT01000005.1"/>
</dbReference>
<dbReference type="GO" id="GO:0006979">
    <property type="term" value="P:response to oxidative stress"/>
    <property type="evidence" value="ECO:0007669"/>
    <property type="project" value="InterPro"/>
</dbReference>
<dbReference type="OrthoDB" id="9802944at2"/>
<keyword evidence="4" id="KW-0411">Iron-sulfur</keyword>
<keyword evidence="2" id="KW-0479">Metal-binding</keyword>
<protein>
    <submittedName>
        <fullName evidence="9">MerR family transcriptional regulator, redox-sensitive transcriptional activator SoxR</fullName>
    </submittedName>
</protein>
<dbReference type="PROSITE" id="PS00552">
    <property type="entry name" value="HTH_MERR_1"/>
    <property type="match status" value="1"/>
</dbReference>
<evidence type="ECO:0000256" key="5">
    <source>
        <dbReference type="ARBA" id="ARBA00023015"/>
    </source>
</evidence>
<dbReference type="InterPro" id="IPR000551">
    <property type="entry name" value="MerR-type_HTH_dom"/>
</dbReference>
<proteinExistence type="predicted"/>
<feature type="domain" description="HTH merR-type" evidence="8">
    <location>
        <begin position="1"/>
        <end position="71"/>
    </location>
</feature>
<dbReference type="PRINTS" id="PR00040">
    <property type="entry name" value="HTHMERR"/>
</dbReference>
<dbReference type="InterPro" id="IPR015358">
    <property type="entry name" value="Tscrpt_reg_MerR_DNA-bd"/>
</dbReference>
<dbReference type="GO" id="GO:0051537">
    <property type="term" value="F:2 iron, 2 sulfur cluster binding"/>
    <property type="evidence" value="ECO:0007669"/>
    <property type="project" value="UniProtKB-KW"/>
</dbReference>
<dbReference type="STRING" id="1550231.SAMN05660662_2878"/>
<keyword evidence="1" id="KW-0001">2Fe-2S</keyword>
<dbReference type="Pfam" id="PF09278">
    <property type="entry name" value="MerR-DNA-bind"/>
    <property type="match status" value="1"/>
</dbReference>
<reference evidence="10" key="1">
    <citation type="submission" date="2016-10" db="EMBL/GenBank/DDBJ databases">
        <authorList>
            <person name="Varghese N."/>
            <person name="Submissions S."/>
        </authorList>
    </citation>
    <scope>NUCLEOTIDE SEQUENCE [LARGE SCALE GENOMIC DNA]</scope>
    <source>
        <strain evidence="10">DSM 44268</strain>
    </source>
</reference>
<dbReference type="SUPFAM" id="SSF46955">
    <property type="entry name" value="Putative DNA-binding domain"/>
    <property type="match status" value="1"/>
</dbReference>
<keyword evidence="10" id="KW-1185">Reference proteome</keyword>
<evidence type="ECO:0000313" key="10">
    <source>
        <dbReference type="Proteomes" id="UP000199406"/>
    </source>
</evidence>
<evidence type="ECO:0000256" key="2">
    <source>
        <dbReference type="ARBA" id="ARBA00022723"/>
    </source>
</evidence>
<dbReference type="PROSITE" id="PS50937">
    <property type="entry name" value="HTH_MERR_2"/>
    <property type="match status" value="1"/>
</dbReference>
<keyword evidence="7" id="KW-0804">Transcription</keyword>
<dbReference type="GO" id="GO:0046872">
    <property type="term" value="F:metal ion binding"/>
    <property type="evidence" value="ECO:0007669"/>
    <property type="project" value="UniProtKB-KW"/>
</dbReference>
<dbReference type="PANTHER" id="PTHR30204">
    <property type="entry name" value="REDOX-CYCLING DRUG-SENSING TRANSCRIPTIONAL ACTIVATOR SOXR"/>
    <property type="match status" value="1"/>
</dbReference>
<dbReference type="PANTHER" id="PTHR30204:SF0">
    <property type="entry name" value="REDOX-SENSITIVE TRANSCRIPTIONAL ACTIVATOR SOXR"/>
    <property type="match status" value="1"/>
</dbReference>
<evidence type="ECO:0000256" key="1">
    <source>
        <dbReference type="ARBA" id="ARBA00022714"/>
    </source>
</evidence>
<evidence type="ECO:0000256" key="7">
    <source>
        <dbReference type="ARBA" id="ARBA00023163"/>
    </source>
</evidence>
<keyword evidence="6" id="KW-0238">DNA-binding</keyword>
<evidence type="ECO:0000256" key="4">
    <source>
        <dbReference type="ARBA" id="ARBA00023014"/>
    </source>
</evidence>
<dbReference type="InterPro" id="IPR010211">
    <property type="entry name" value="Redox-sen_tscrpt-act_SoxR"/>
</dbReference>
<name>A0A1G7MRC4_9ACTN</name>
<keyword evidence="5" id="KW-0805">Transcription regulation</keyword>
<dbReference type="Gene3D" id="1.10.1660.10">
    <property type="match status" value="1"/>
</dbReference>
<dbReference type="EMBL" id="FNBT01000005">
    <property type="protein sequence ID" value="SDF64211.1"/>
    <property type="molecule type" value="Genomic_DNA"/>
</dbReference>
<dbReference type="SMART" id="SM00422">
    <property type="entry name" value="HTH_MERR"/>
    <property type="match status" value="1"/>
</dbReference>
<dbReference type="GO" id="GO:0003677">
    <property type="term" value="F:DNA binding"/>
    <property type="evidence" value="ECO:0007669"/>
    <property type="project" value="UniProtKB-KW"/>
</dbReference>
<gene>
    <name evidence="9" type="ORF">SAMN05660662_2878</name>
</gene>
<sequence length="148" mass="15897">MTDLSIGELAARAGVSVPTLRYYESRGLITSVRTAGNQRRFERSMLRRLAVVAAAQRIGLSLEEIGAALASLPGDRTPTRADWSAFASQWRQVVDGRIAELQALREDLDGCVGCGCLSIDRCALVNPGDAAAAEGAGSRWVRAARRRP</sequence>
<dbReference type="InterPro" id="IPR047057">
    <property type="entry name" value="MerR_fam"/>
</dbReference>
<evidence type="ECO:0000259" key="8">
    <source>
        <dbReference type="PROSITE" id="PS50937"/>
    </source>
</evidence>
<keyword evidence="3" id="KW-0408">Iron</keyword>
<dbReference type="Pfam" id="PF00376">
    <property type="entry name" value="MerR"/>
    <property type="match status" value="1"/>
</dbReference>